<dbReference type="EC" id="2.6.1.42" evidence="3"/>
<evidence type="ECO:0000313" key="10">
    <source>
        <dbReference type="Proteomes" id="UP000230750"/>
    </source>
</evidence>
<keyword evidence="8" id="KW-0100">Branched-chain amino acid biosynthesis</keyword>
<dbReference type="EMBL" id="MRZV01000260">
    <property type="protein sequence ID" value="PIK54145.1"/>
    <property type="molecule type" value="Genomic_DNA"/>
</dbReference>
<dbReference type="InterPro" id="IPR005786">
    <property type="entry name" value="B_amino_transII"/>
</dbReference>
<evidence type="ECO:0000256" key="5">
    <source>
        <dbReference type="ARBA" id="ARBA00022605"/>
    </source>
</evidence>
<evidence type="ECO:0000256" key="1">
    <source>
        <dbReference type="ARBA" id="ARBA00001933"/>
    </source>
</evidence>
<dbReference type="FunFam" id="3.30.470.10:FF:000002">
    <property type="entry name" value="Branched-chain-amino-acid aminotransferase"/>
    <property type="match status" value="1"/>
</dbReference>
<gene>
    <name evidence="9" type="ORF">BSL78_08930</name>
</gene>
<comment type="caution">
    <text evidence="9">The sequence shown here is derived from an EMBL/GenBank/DDBJ whole genome shotgun (WGS) entry which is preliminary data.</text>
</comment>
<dbReference type="GO" id="GO:0004084">
    <property type="term" value="F:branched-chain-amino-acid transaminase activity"/>
    <property type="evidence" value="ECO:0007669"/>
    <property type="project" value="UniProtKB-EC"/>
</dbReference>
<keyword evidence="10" id="KW-1185">Reference proteome</keyword>
<dbReference type="STRING" id="307972.A0A2G8L1R4"/>
<accession>A0A2G8L1R4</accession>
<dbReference type="AlphaFoldDB" id="A0A2G8L1R4"/>
<proteinExistence type="inferred from homology"/>
<keyword evidence="6 9" id="KW-0808">Transferase</keyword>
<protein>
    <recommendedName>
        <fullName evidence="3">branched-chain-amino-acid transaminase</fullName>
        <ecNumber evidence="3">2.6.1.42</ecNumber>
    </recommendedName>
</protein>
<evidence type="ECO:0000256" key="4">
    <source>
        <dbReference type="ARBA" id="ARBA00022576"/>
    </source>
</evidence>
<dbReference type="InterPro" id="IPR043131">
    <property type="entry name" value="BCAT-like_N"/>
</dbReference>
<evidence type="ECO:0000256" key="7">
    <source>
        <dbReference type="ARBA" id="ARBA00022898"/>
    </source>
</evidence>
<dbReference type="InterPro" id="IPR036038">
    <property type="entry name" value="Aminotransferase-like"/>
</dbReference>
<dbReference type="GO" id="GO:0005739">
    <property type="term" value="C:mitochondrion"/>
    <property type="evidence" value="ECO:0007669"/>
    <property type="project" value="TreeGrafter"/>
</dbReference>
<evidence type="ECO:0000256" key="6">
    <source>
        <dbReference type="ARBA" id="ARBA00022679"/>
    </source>
</evidence>
<dbReference type="GO" id="GO:0009098">
    <property type="term" value="P:L-leucine biosynthetic process"/>
    <property type="evidence" value="ECO:0007669"/>
    <property type="project" value="TreeGrafter"/>
</dbReference>
<dbReference type="GO" id="GO:0009099">
    <property type="term" value="P:L-valine biosynthetic process"/>
    <property type="evidence" value="ECO:0007669"/>
    <property type="project" value="TreeGrafter"/>
</dbReference>
<name>A0A2G8L1R4_STIJA</name>
<keyword evidence="5" id="KW-0028">Amino-acid biosynthesis</keyword>
<evidence type="ECO:0000256" key="8">
    <source>
        <dbReference type="ARBA" id="ARBA00023304"/>
    </source>
</evidence>
<dbReference type="OrthoDB" id="1732691at2759"/>
<evidence type="ECO:0000256" key="3">
    <source>
        <dbReference type="ARBA" id="ARBA00013053"/>
    </source>
</evidence>
<comment type="similarity">
    <text evidence="2">Belongs to the class-IV pyridoxal-phosphate-dependent aminotransferase family.</text>
</comment>
<keyword evidence="4 9" id="KW-0032">Aminotransferase</keyword>
<dbReference type="Gene3D" id="3.30.470.10">
    <property type="match status" value="1"/>
</dbReference>
<organism evidence="9 10">
    <name type="scientific">Stichopus japonicus</name>
    <name type="common">Sea cucumber</name>
    <dbReference type="NCBI Taxonomy" id="307972"/>
    <lineage>
        <taxon>Eukaryota</taxon>
        <taxon>Metazoa</taxon>
        <taxon>Echinodermata</taxon>
        <taxon>Eleutherozoa</taxon>
        <taxon>Echinozoa</taxon>
        <taxon>Holothuroidea</taxon>
        <taxon>Aspidochirotacea</taxon>
        <taxon>Aspidochirotida</taxon>
        <taxon>Stichopodidae</taxon>
        <taxon>Apostichopus</taxon>
    </lineage>
</organism>
<dbReference type="PANTHER" id="PTHR11825">
    <property type="entry name" value="SUBGROUP IIII AMINOTRANSFERASE"/>
    <property type="match status" value="1"/>
</dbReference>
<dbReference type="Proteomes" id="UP000230750">
    <property type="component" value="Unassembled WGS sequence"/>
</dbReference>
<dbReference type="PANTHER" id="PTHR11825:SF44">
    <property type="entry name" value="BRANCHED-CHAIN-AMINO-ACID AMINOTRANSFERASE"/>
    <property type="match status" value="1"/>
</dbReference>
<sequence>MFGKNFSDHMFEVQWSKESGWEEPRIAPLHNLSLHPAATSLQYAIELFEGMKAFRGVDGKIRMFRPHHNMKRMRRSAKRAGLPTFDCDEFARCIAKLMCVDRDWVPKSLTSSMYIRPTLISTEPSIGVLPPIKPSSMSLLALSVPISHLEDSPRSPSWPTMSI</sequence>
<evidence type="ECO:0000256" key="2">
    <source>
        <dbReference type="ARBA" id="ARBA00009320"/>
    </source>
</evidence>
<dbReference type="SUPFAM" id="SSF56752">
    <property type="entry name" value="D-aminoacid aminotransferase-like PLP-dependent enzymes"/>
    <property type="match status" value="1"/>
</dbReference>
<evidence type="ECO:0000313" key="9">
    <source>
        <dbReference type="EMBL" id="PIK54145.1"/>
    </source>
</evidence>
<reference evidence="9 10" key="1">
    <citation type="journal article" date="2017" name="PLoS Biol.">
        <title>The sea cucumber genome provides insights into morphological evolution and visceral regeneration.</title>
        <authorList>
            <person name="Zhang X."/>
            <person name="Sun L."/>
            <person name="Yuan J."/>
            <person name="Sun Y."/>
            <person name="Gao Y."/>
            <person name="Zhang L."/>
            <person name="Li S."/>
            <person name="Dai H."/>
            <person name="Hamel J.F."/>
            <person name="Liu C."/>
            <person name="Yu Y."/>
            <person name="Liu S."/>
            <person name="Lin W."/>
            <person name="Guo K."/>
            <person name="Jin S."/>
            <person name="Xu P."/>
            <person name="Storey K.B."/>
            <person name="Huan P."/>
            <person name="Zhang T."/>
            <person name="Zhou Y."/>
            <person name="Zhang J."/>
            <person name="Lin C."/>
            <person name="Li X."/>
            <person name="Xing L."/>
            <person name="Huo D."/>
            <person name="Sun M."/>
            <person name="Wang L."/>
            <person name="Mercier A."/>
            <person name="Li F."/>
            <person name="Yang H."/>
            <person name="Xiang J."/>
        </authorList>
    </citation>
    <scope>NUCLEOTIDE SEQUENCE [LARGE SCALE GENOMIC DNA]</scope>
    <source>
        <strain evidence="9">Shaxun</strain>
        <tissue evidence="9">Muscle</tissue>
    </source>
</reference>
<comment type="cofactor">
    <cofactor evidence="1">
        <name>pyridoxal 5'-phosphate</name>
        <dbReference type="ChEBI" id="CHEBI:597326"/>
    </cofactor>
</comment>
<keyword evidence="7" id="KW-0663">Pyridoxal phosphate</keyword>